<dbReference type="RefSeq" id="XP_020047197.1">
    <property type="nucleotide sequence ID" value="XM_020193391.1"/>
</dbReference>
<dbReference type="GeneID" id="30967027"/>
<dbReference type="InParanoid" id="A0A1D2VH59"/>
<evidence type="ECO:0000313" key="2">
    <source>
        <dbReference type="Proteomes" id="UP000095038"/>
    </source>
</evidence>
<dbReference type="EMBL" id="KV454481">
    <property type="protein sequence ID" value="ODV60890.1"/>
    <property type="molecule type" value="Genomic_DNA"/>
</dbReference>
<protein>
    <submittedName>
        <fullName evidence="1">Uncharacterized protein</fullName>
    </submittedName>
</protein>
<proteinExistence type="predicted"/>
<dbReference type="Proteomes" id="UP000095038">
    <property type="component" value="Unassembled WGS sequence"/>
</dbReference>
<organism evidence="1 2">
    <name type="scientific">Ascoidea rubescens DSM 1968</name>
    <dbReference type="NCBI Taxonomy" id="1344418"/>
    <lineage>
        <taxon>Eukaryota</taxon>
        <taxon>Fungi</taxon>
        <taxon>Dikarya</taxon>
        <taxon>Ascomycota</taxon>
        <taxon>Saccharomycotina</taxon>
        <taxon>Saccharomycetes</taxon>
        <taxon>Ascoideaceae</taxon>
        <taxon>Ascoidea</taxon>
    </lineage>
</organism>
<name>A0A1D2VH59_9ASCO</name>
<sequence>MSMAFSKRSDENDLESLSLNSVSNPISRSTSNSAINTNIPSISSSLQPSFQFTTLRNNNRLIYNSLLPINSKISKCEVTLIDFEYTQSQYIKKNLLPIIMLKLDLNSSKQIILNQRNYFKRINISLYYKNTCTSNYTSNPAQHYYSYNNYNHNHLSTANSNISNSISSNYNYSRSSNNSNDTLSNDVLIRSNIFSHCYDSKLFTLYESSPVVFFSHKVLVDNQDFNQAGIYYFTIKIHFNSGTIKTFNTENFRVKENPSYSSFPLTIFNEL</sequence>
<gene>
    <name evidence="1" type="ORF">ASCRUDRAFT_76241</name>
</gene>
<keyword evidence="2" id="KW-1185">Reference proteome</keyword>
<evidence type="ECO:0000313" key="1">
    <source>
        <dbReference type="EMBL" id="ODV60890.1"/>
    </source>
</evidence>
<reference evidence="2" key="1">
    <citation type="submission" date="2016-05" db="EMBL/GenBank/DDBJ databases">
        <title>Comparative genomics of biotechnologically important yeasts.</title>
        <authorList>
            <consortium name="DOE Joint Genome Institute"/>
            <person name="Riley R."/>
            <person name="Haridas S."/>
            <person name="Wolfe K.H."/>
            <person name="Lopes M.R."/>
            <person name="Hittinger C.T."/>
            <person name="Goker M."/>
            <person name="Salamov A."/>
            <person name="Wisecaver J."/>
            <person name="Long T.M."/>
            <person name="Aerts A.L."/>
            <person name="Barry K."/>
            <person name="Choi C."/>
            <person name="Clum A."/>
            <person name="Coughlan A.Y."/>
            <person name="Deshpande S."/>
            <person name="Douglass A.P."/>
            <person name="Hanson S.J."/>
            <person name="Klenk H.-P."/>
            <person name="Labutti K."/>
            <person name="Lapidus A."/>
            <person name="Lindquist E."/>
            <person name="Lipzen A."/>
            <person name="Meier-Kolthoff J.P."/>
            <person name="Ohm R.A."/>
            <person name="Otillar R.P."/>
            <person name="Pangilinan J."/>
            <person name="Peng Y."/>
            <person name="Rokas A."/>
            <person name="Rosa C.A."/>
            <person name="Scheuner C."/>
            <person name="Sibirny A.A."/>
            <person name="Slot J.C."/>
            <person name="Stielow J.B."/>
            <person name="Sun H."/>
            <person name="Kurtzman C.P."/>
            <person name="Blackwell M."/>
            <person name="Grigoriev I.V."/>
            <person name="Jeffries T.W."/>
        </authorList>
    </citation>
    <scope>NUCLEOTIDE SEQUENCE [LARGE SCALE GENOMIC DNA]</scope>
    <source>
        <strain evidence="2">DSM 1968</strain>
    </source>
</reference>
<dbReference type="AlphaFoldDB" id="A0A1D2VH59"/>
<accession>A0A1D2VH59</accession>